<gene>
    <name evidence="4" type="ORF">B0H17DRAFT_1068681</name>
</gene>
<evidence type="ECO:0000313" key="5">
    <source>
        <dbReference type="Proteomes" id="UP001221757"/>
    </source>
</evidence>
<evidence type="ECO:0000256" key="2">
    <source>
        <dbReference type="SAM" id="MobiDB-lite"/>
    </source>
</evidence>
<evidence type="ECO:0000256" key="1">
    <source>
        <dbReference type="ARBA" id="ARBA00038216"/>
    </source>
</evidence>
<accession>A0AAD7DD11</accession>
<protein>
    <recommendedName>
        <fullName evidence="3">AMP-activated protein kinase glycogen-binding domain-containing protein</fullName>
    </recommendedName>
</protein>
<keyword evidence="5" id="KW-1185">Reference proteome</keyword>
<dbReference type="GO" id="GO:0019901">
    <property type="term" value="F:protein kinase binding"/>
    <property type="evidence" value="ECO:0007669"/>
    <property type="project" value="TreeGrafter"/>
</dbReference>
<dbReference type="GO" id="GO:0005737">
    <property type="term" value="C:cytoplasm"/>
    <property type="evidence" value="ECO:0007669"/>
    <property type="project" value="TreeGrafter"/>
</dbReference>
<feature type="region of interest" description="Disordered" evidence="2">
    <location>
        <begin position="265"/>
        <end position="291"/>
    </location>
</feature>
<dbReference type="GO" id="GO:0007165">
    <property type="term" value="P:signal transduction"/>
    <property type="evidence" value="ECO:0007669"/>
    <property type="project" value="TreeGrafter"/>
</dbReference>
<comment type="caution">
    <text evidence="4">The sequence shown here is derived from an EMBL/GenBank/DDBJ whole genome shotgun (WGS) entry which is preliminary data.</text>
</comment>
<evidence type="ECO:0000259" key="3">
    <source>
        <dbReference type="Pfam" id="PF16561"/>
    </source>
</evidence>
<feature type="domain" description="AMP-activated protein kinase glycogen-binding" evidence="3">
    <location>
        <begin position="7"/>
        <end position="84"/>
    </location>
</feature>
<dbReference type="Gene3D" id="2.60.40.10">
    <property type="entry name" value="Immunoglobulins"/>
    <property type="match status" value="1"/>
</dbReference>
<reference evidence="4" key="1">
    <citation type="submission" date="2023-03" db="EMBL/GenBank/DDBJ databases">
        <title>Massive genome expansion in bonnet fungi (Mycena s.s.) driven by repeated elements and novel gene families across ecological guilds.</title>
        <authorList>
            <consortium name="Lawrence Berkeley National Laboratory"/>
            <person name="Harder C.B."/>
            <person name="Miyauchi S."/>
            <person name="Viragh M."/>
            <person name="Kuo A."/>
            <person name="Thoen E."/>
            <person name="Andreopoulos B."/>
            <person name="Lu D."/>
            <person name="Skrede I."/>
            <person name="Drula E."/>
            <person name="Henrissat B."/>
            <person name="Morin E."/>
            <person name="Kohler A."/>
            <person name="Barry K."/>
            <person name="LaButti K."/>
            <person name="Morin E."/>
            <person name="Salamov A."/>
            <person name="Lipzen A."/>
            <person name="Mereny Z."/>
            <person name="Hegedus B."/>
            <person name="Baldrian P."/>
            <person name="Stursova M."/>
            <person name="Weitz H."/>
            <person name="Taylor A."/>
            <person name="Grigoriev I.V."/>
            <person name="Nagy L.G."/>
            <person name="Martin F."/>
            <person name="Kauserud H."/>
        </authorList>
    </citation>
    <scope>NUCLEOTIDE SEQUENCE</scope>
    <source>
        <strain evidence="4">CBHHK067</strain>
    </source>
</reference>
<dbReference type="InterPro" id="IPR032640">
    <property type="entry name" value="AMPK1_CBM"/>
</dbReference>
<feature type="compositionally biased region" description="Low complexity" evidence="2">
    <location>
        <begin position="330"/>
        <end position="341"/>
    </location>
</feature>
<dbReference type="GO" id="GO:0031588">
    <property type="term" value="C:nucleotide-activated protein kinase complex"/>
    <property type="evidence" value="ECO:0007669"/>
    <property type="project" value="TreeGrafter"/>
</dbReference>
<proteinExistence type="inferred from homology"/>
<dbReference type="InterPro" id="IPR050827">
    <property type="entry name" value="CRP1_MDG1_kinase"/>
</dbReference>
<dbReference type="PANTHER" id="PTHR10343:SF81">
    <property type="entry name" value="CRUCIFORM DNA-RECOGNIZING PROTEIN 1-RELATED"/>
    <property type="match status" value="1"/>
</dbReference>
<dbReference type="EMBL" id="JARKIE010000079">
    <property type="protein sequence ID" value="KAJ7688428.1"/>
    <property type="molecule type" value="Genomic_DNA"/>
</dbReference>
<name>A0AAD7DD11_MYCRO</name>
<comment type="similarity">
    <text evidence="1">Belongs to the CRP1/MDG1 family.</text>
</comment>
<dbReference type="PANTHER" id="PTHR10343">
    <property type="entry name" value="5'-AMP-ACTIVATED PROTEIN KINASE , BETA SUBUNIT"/>
    <property type="match status" value="1"/>
</dbReference>
<dbReference type="Proteomes" id="UP001221757">
    <property type="component" value="Unassembled WGS sequence"/>
</dbReference>
<feature type="compositionally biased region" description="Polar residues" evidence="2">
    <location>
        <begin position="239"/>
        <end position="248"/>
    </location>
</feature>
<feature type="region of interest" description="Disordered" evidence="2">
    <location>
        <begin position="238"/>
        <end position="257"/>
    </location>
</feature>
<dbReference type="AlphaFoldDB" id="A0AAD7DD11"/>
<organism evidence="4 5">
    <name type="scientific">Mycena rosella</name>
    <name type="common">Pink bonnet</name>
    <name type="synonym">Agaricus rosellus</name>
    <dbReference type="NCBI Taxonomy" id="1033263"/>
    <lineage>
        <taxon>Eukaryota</taxon>
        <taxon>Fungi</taxon>
        <taxon>Dikarya</taxon>
        <taxon>Basidiomycota</taxon>
        <taxon>Agaricomycotina</taxon>
        <taxon>Agaricomycetes</taxon>
        <taxon>Agaricomycetidae</taxon>
        <taxon>Agaricales</taxon>
        <taxon>Marasmiineae</taxon>
        <taxon>Mycenaceae</taxon>
        <taxon>Mycena</taxon>
    </lineage>
</organism>
<feature type="region of interest" description="Disordered" evidence="2">
    <location>
        <begin position="303"/>
        <end position="497"/>
    </location>
</feature>
<dbReference type="SUPFAM" id="SSF81296">
    <property type="entry name" value="E set domains"/>
    <property type="match status" value="1"/>
</dbReference>
<sequence length="497" mass="51180">MDDLHEVHFTWPSTEPSVVVVTGTFDEWTSSVHLTKKETGFHGSTRIPWDTKIAFKYIVDSNWVCETTSPTETDTSGNVNNVYKSPPKPSVEAVESVTPAATAMTNGAVPEAIEKTEVPAATDSLSQAHSDNTTATGEPATEAGATYSELASDFANTVAARDGTSSAFEYVTSALGAAIQGQIGVDPLNGEKFAVETPKPDAHFTVPELQAVETSPVAAPDPSPIASAVPIQIVPVNAEGNNTSSTETPAEAAPVAPDVPVSQVSAALETPPAVPQAEPAETPSTHKPLPAVIPTPTSTPSLVTPEAMASPDAPSEPVVTETTPENKIVETSAPSEPLASPAPEPVATVSETTPVSAETVPTEPAVVSVPETTAPATEVPAEPNVVSVPETTTPATEAVPAEPNVAQPKQPSNGVAPTSPAITPSSSTLIVTPTPSAPATPAKNTQHSFPSSETESPSSNNSSPSKFGTVGSRKNRKSIFGKFKGIFSGDKEEKEKK</sequence>
<dbReference type="InterPro" id="IPR014756">
    <property type="entry name" value="Ig_E-set"/>
</dbReference>
<dbReference type="GO" id="GO:0005634">
    <property type="term" value="C:nucleus"/>
    <property type="evidence" value="ECO:0007669"/>
    <property type="project" value="TreeGrafter"/>
</dbReference>
<dbReference type="CDD" id="cd02859">
    <property type="entry name" value="E_set_AMPKbeta_like_N"/>
    <property type="match status" value="1"/>
</dbReference>
<dbReference type="Pfam" id="PF16561">
    <property type="entry name" value="AMPK1_CBM"/>
    <property type="match status" value="1"/>
</dbReference>
<evidence type="ECO:0000313" key="4">
    <source>
        <dbReference type="EMBL" id="KAJ7688428.1"/>
    </source>
</evidence>
<dbReference type="InterPro" id="IPR013783">
    <property type="entry name" value="Ig-like_fold"/>
</dbReference>
<feature type="compositionally biased region" description="Low complexity" evidence="2">
    <location>
        <begin position="416"/>
        <end position="465"/>
    </location>
</feature>
<feature type="compositionally biased region" description="Low complexity" evidence="2">
    <location>
        <begin position="385"/>
        <end position="406"/>
    </location>
</feature>